<dbReference type="Proteomes" id="UP001527925">
    <property type="component" value="Unassembled WGS sequence"/>
</dbReference>
<proteinExistence type="predicted"/>
<evidence type="ECO:0000313" key="4">
    <source>
        <dbReference type="Proteomes" id="UP001527925"/>
    </source>
</evidence>
<reference evidence="3 4" key="1">
    <citation type="submission" date="2023-09" db="EMBL/GenBank/DDBJ databases">
        <title>Pangenome analysis of Batrachochytrium dendrobatidis and related Chytrids.</title>
        <authorList>
            <person name="Yacoub M.N."/>
            <person name="Stajich J.E."/>
            <person name="James T.Y."/>
        </authorList>
    </citation>
    <scope>NUCLEOTIDE SEQUENCE [LARGE SCALE GENOMIC DNA]</scope>
    <source>
        <strain evidence="3 4">JEL0888</strain>
    </source>
</reference>
<evidence type="ECO:0000313" key="3">
    <source>
        <dbReference type="EMBL" id="KAL2920346.1"/>
    </source>
</evidence>
<accession>A0ABR4NLE5</accession>
<feature type="region of interest" description="Disordered" evidence="1">
    <location>
        <begin position="252"/>
        <end position="287"/>
    </location>
</feature>
<feature type="transmembrane region" description="Helical" evidence="2">
    <location>
        <begin position="143"/>
        <end position="164"/>
    </location>
</feature>
<name>A0ABR4NLE5_9FUNG</name>
<keyword evidence="2" id="KW-0812">Transmembrane</keyword>
<feature type="transmembrane region" description="Helical" evidence="2">
    <location>
        <begin position="6"/>
        <end position="24"/>
    </location>
</feature>
<keyword evidence="4" id="KW-1185">Reference proteome</keyword>
<dbReference type="EMBL" id="JADGIZ020000001">
    <property type="protein sequence ID" value="KAL2920346.1"/>
    <property type="molecule type" value="Genomic_DNA"/>
</dbReference>
<evidence type="ECO:0000256" key="1">
    <source>
        <dbReference type="SAM" id="MobiDB-lite"/>
    </source>
</evidence>
<evidence type="ECO:0008006" key="5">
    <source>
        <dbReference type="Google" id="ProtNLM"/>
    </source>
</evidence>
<keyword evidence="2" id="KW-0472">Membrane</keyword>
<evidence type="ECO:0000256" key="2">
    <source>
        <dbReference type="SAM" id="Phobius"/>
    </source>
</evidence>
<feature type="transmembrane region" description="Helical" evidence="2">
    <location>
        <begin position="202"/>
        <end position="226"/>
    </location>
</feature>
<keyword evidence="2" id="KW-1133">Transmembrane helix</keyword>
<feature type="transmembrane region" description="Helical" evidence="2">
    <location>
        <begin position="102"/>
        <end position="123"/>
    </location>
</feature>
<feature type="transmembrane region" description="Helical" evidence="2">
    <location>
        <begin position="36"/>
        <end position="57"/>
    </location>
</feature>
<comment type="caution">
    <text evidence="3">The sequence shown here is derived from an EMBL/GenBank/DDBJ whole genome shotgun (WGS) entry which is preliminary data.</text>
</comment>
<organism evidence="3 4">
    <name type="scientific">Polyrhizophydium stewartii</name>
    <dbReference type="NCBI Taxonomy" id="2732419"/>
    <lineage>
        <taxon>Eukaryota</taxon>
        <taxon>Fungi</taxon>
        <taxon>Fungi incertae sedis</taxon>
        <taxon>Chytridiomycota</taxon>
        <taxon>Chytridiomycota incertae sedis</taxon>
        <taxon>Chytridiomycetes</taxon>
        <taxon>Rhizophydiales</taxon>
        <taxon>Rhizophydiales incertae sedis</taxon>
        <taxon>Polyrhizophydium</taxon>
    </lineage>
</organism>
<gene>
    <name evidence="3" type="ORF">HK105_200419</name>
</gene>
<sequence>MDVLYACVVAFGVLSAVGAIALFARLWQLPNQLYAICLRTTCVLMIFADIVGIVGGSLPASTLLYHVLYNIATSWQAISFAMGQLEFLRLLLPFYGIASETVVTRIQIVVAVLGVLYCVDYVLDAVLANPPWILRPLNSAGTLLIALYDVVQQLLMLHFTLFYLKSPLPWFRTKFTILIVTNVLLTASALLIIARMGPNSDLRMYGLILIMSCIFIQMSVLSMILIKDMLSRRLSGLNKSIVASTVAVESTVDGPTTQSGVAAKHDQGTKLAPASSKGRQVRASTML</sequence>
<protein>
    <recommendedName>
        <fullName evidence="5">Integral membrane protein</fullName>
    </recommendedName>
</protein>
<feature type="transmembrane region" description="Helical" evidence="2">
    <location>
        <begin position="176"/>
        <end position="196"/>
    </location>
</feature>